<dbReference type="GO" id="GO:0003887">
    <property type="term" value="F:DNA-directed DNA polymerase activity"/>
    <property type="evidence" value="ECO:0007669"/>
    <property type="project" value="UniProtKB-KW"/>
</dbReference>
<dbReference type="InterPro" id="IPR043502">
    <property type="entry name" value="DNA/RNA_pol_sf"/>
</dbReference>
<keyword evidence="2" id="KW-0808">Transferase</keyword>
<feature type="region of interest" description="Disordered" evidence="5">
    <location>
        <begin position="61"/>
        <end position="80"/>
    </location>
</feature>
<dbReference type="PANTHER" id="PTHR45861:SF1">
    <property type="entry name" value="DNA POLYMERASE ALPHA CATALYTIC SUBUNIT"/>
    <property type="match status" value="1"/>
</dbReference>
<evidence type="ECO:0000256" key="1">
    <source>
        <dbReference type="ARBA" id="ARBA00012417"/>
    </source>
</evidence>
<evidence type="ECO:0000256" key="3">
    <source>
        <dbReference type="ARBA" id="ARBA00022695"/>
    </source>
</evidence>
<accession>A0A822DQH7</accession>
<dbReference type="Gene3D" id="1.10.132.60">
    <property type="entry name" value="DNA polymerase family B, C-terminal domain"/>
    <property type="match status" value="1"/>
</dbReference>
<name>A0A822DQH7_9BILA</name>
<dbReference type="PANTHER" id="PTHR45861">
    <property type="entry name" value="DNA POLYMERASE ALPHA CATALYTIC SUBUNIT"/>
    <property type="match status" value="1"/>
</dbReference>
<dbReference type="Proteomes" id="UP000663848">
    <property type="component" value="Unassembled WGS sequence"/>
</dbReference>
<feature type="compositionally biased region" description="Acidic residues" evidence="5">
    <location>
        <begin position="68"/>
        <end position="80"/>
    </location>
</feature>
<dbReference type="GO" id="GO:0006273">
    <property type="term" value="P:lagging strand elongation"/>
    <property type="evidence" value="ECO:0007669"/>
    <property type="project" value="TreeGrafter"/>
</dbReference>
<protein>
    <recommendedName>
        <fullName evidence="1">DNA-directed DNA polymerase</fullName>
        <ecNumber evidence="1">2.7.7.7</ecNumber>
    </recommendedName>
</protein>
<evidence type="ECO:0000256" key="4">
    <source>
        <dbReference type="ARBA" id="ARBA00022932"/>
    </source>
</evidence>
<organism evidence="6 7">
    <name type="scientific">Rotaria socialis</name>
    <dbReference type="NCBI Taxonomy" id="392032"/>
    <lineage>
        <taxon>Eukaryota</taxon>
        <taxon>Metazoa</taxon>
        <taxon>Spiralia</taxon>
        <taxon>Gnathifera</taxon>
        <taxon>Rotifera</taxon>
        <taxon>Eurotatoria</taxon>
        <taxon>Bdelloidea</taxon>
        <taxon>Philodinida</taxon>
        <taxon>Philodinidae</taxon>
        <taxon>Rotaria</taxon>
    </lineage>
</organism>
<dbReference type="GO" id="GO:0003697">
    <property type="term" value="F:single-stranded DNA binding"/>
    <property type="evidence" value="ECO:0007669"/>
    <property type="project" value="TreeGrafter"/>
</dbReference>
<dbReference type="GO" id="GO:0006272">
    <property type="term" value="P:leading strand elongation"/>
    <property type="evidence" value="ECO:0007669"/>
    <property type="project" value="TreeGrafter"/>
</dbReference>
<dbReference type="GO" id="GO:1902975">
    <property type="term" value="P:mitotic DNA replication initiation"/>
    <property type="evidence" value="ECO:0007669"/>
    <property type="project" value="TreeGrafter"/>
</dbReference>
<evidence type="ECO:0000313" key="7">
    <source>
        <dbReference type="Proteomes" id="UP000663848"/>
    </source>
</evidence>
<feature type="non-terminal residue" evidence="6">
    <location>
        <position position="1"/>
    </location>
</feature>
<evidence type="ECO:0000313" key="6">
    <source>
        <dbReference type="EMBL" id="CAF5077184.1"/>
    </source>
</evidence>
<evidence type="ECO:0000256" key="2">
    <source>
        <dbReference type="ARBA" id="ARBA00022679"/>
    </source>
</evidence>
<dbReference type="SUPFAM" id="SSF56672">
    <property type="entry name" value="DNA/RNA polymerases"/>
    <property type="match status" value="1"/>
</dbReference>
<dbReference type="GO" id="GO:0005658">
    <property type="term" value="C:alpha DNA polymerase:primase complex"/>
    <property type="evidence" value="ECO:0007669"/>
    <property type="project" value="TreeGrafter"/>
</dbReference>
<evidence type="ECO:0000256" key="5">
    <source>
        <dbReference type="SAM" id="MobiDB-lite"/>
    </source>
</evidence>
<dbReference type="InterPro" id="IPR042087">
    <property type="entry name" value="DNA_pol_B_thumb"/>
</dbReference>
<comment type="caution">
    <text evidence="6">The sequence shown here is derived from an EMBL/GenBank/DDBJ whole genome shotgun (WGS) entry which is preliminary data.</text>
</comment>
<reference evidence="6" key="1">
    <citation type="submission" date="2021-02" db="EMBL/GenBank/DDBJ databases">
        <authorList>
            <person name="Nowell W R."/>
        </authorList>
    </citation>
    <scope>NUCLEOTIDE SEQUENCE</scope>
</reference>
<dbReference type="GO" id="GO:0003682">
    <property type="term" value="F:chromatin binding"/>
    <property type="evidence" value="ECO:0007669"/>
    <property type="project" value="TreeGrafter"/>
</dbReference>
<keyword evidence="4" id="KW-0239">DNA-directed DNA polymerase</keyword>
<dbReference type="GO" id="GO:0003688">
    <property type="term" value="F:DNA replication origin binding"/>
    <property type="evidence" value="ECO:0007669"/>
    <property type="project" value="TreeGrafter"/>
</dbReference>
<dbReference type="AlphaFoldDB" id="A0A822DQH7"/>
<sequence>SSSSSSSLIVDINYYLHQQVLPVISRLLEPFDGTDQAYLAQCLGLDSSKYKARQQKNYLKDNENNIENNDDDDFNDELLL</sequence>
<gene>
    <name evidence="6" type="ORF">QYT958_LOCUS43670</name>
</gene>
<dbReference type="EC" id="2.7.7.7" evidence="1"/>
<proteinExistence type="predicted"/>
<dbReference type="EMBL" id="CAJOBR010063301">
    <property type="protein sequence ID" value="CAF5077184.1"/>
    <property type="molecule type" value="Genomic_DNA"/>
</dbReference>
<keyword evidence="3" id="KW-0548">Nucleotidyltransferase</keyword>
<feature type="non-terminal residue" evidence="6">
    <location>
        <position position="80"/>
    </location>
</feature>